<feature type="compositionally biased region" description="Low complexity" evidence="1">
    <location>
        <begin position="36"/>
        <end position="56"/>
    </location>
</feature>
<feature type="region of interest" description="Disordered" evidence="1">
    <location>
        <begin position="1"/>
        <end position="66"/>
    </location>
</feature>
<accession>A0A9I9D4H4</accession>
<proteinExistence type="predicted"/>
<sequence>MASSTSLSRSQRPSTIFPFCSRKSLGLSSASRPNGRPTTPSSTASSRPPSKVSVSPMTTASCNLSPSTPQLDRFDVMKAKENVTVTVRFRLLRNGGPILAEADKFLVFELVMWLLNCSSDPCINEFAILLSNGFQGVDDNNRETLSLELSKSVGLGGG</sequence>
<dbReference type="Gramene" id="MELO3C013114.2.1">
    <property type="protein sequence ID" value="MELO3C013114.2.1"/>
    <property type="gene ID" value="MELO3C013114.2"/>
</dbReference>
<feature type="compositionally biased region" description="Polar residues" evidence="1">
    <location>
        <begin position="57"/>
        <end position="66"/>
    </location>
</feature>
<evidence type="ECO:0000256" key="1">
    <source>
        <dbReference type="SAM" id="MobiDB-lite"/>
    </source>
</evidence>
<organism evidence="2">
    <name type="scientific">Cucumis melo</name>
    <name type="common">Muskmelon</name>
    <dbReference type="NCBI Taxonomy" id="3656"/>
    <lineage>
        <taxon>Eukaryota</taxon>
        <taxon>Viridiplantae</taxon>
        <taxon>Streptophyta</taxon>
        <taxon>Embryophyta</taxon>
        <taxon>Tracheophyta</taxon>
        <taxon>Spermatophyta</taxon>
        <taxon>Magnoliopsida</taxon>
        <taxon>eudicotyledons</taxon>
        <taxon>Gunneridae</taxon>
        <taxon>Pentapetalae</taxon>
        <taxon>rosids</taxon>
        <taxon>fabids</taxon>
        <taxon>Cucurbitales</taxon>
        <taxon>Cucurbitaceae</taxon>
        <taxon>Benincaseae</taxon>
        <taxon>Cucumis</taxon>
    </lineage>
</organism>
<protein>
    <submittedName>
        <fullName evidence="2">Uncharacterized protein</fullName>
    </submittedName>
</protein>
<name>A0A9I9D4H4_CUCME</name>
<evidence type="ECO:0000313" key="2">
    <source>
        <dbReference type="EnsemblPlants" id="MELO3C013114.2.1"/>
    </source>
</evidence>
<dbReference type="EnsemblPlants" id="MELO3C013114.2.1">
    <property type="protein sequence ID" value="MELO3C013114.2.1"/>
    <property type="gene ID" value="MELO3C013114.2"/>
</dbReference>
<feature type="compositionally biased region" description="Low complexity" evidence="1">
    <location>
        <begin position="1"/>
        <end position="15"/>
    </location>
</feature>
<dbReference type="AlphaFoldDB" id="A0A9I9D4H4"/>
<reference evidence="2" key="1">
    <citation type="submission" date="2023-03" db="UniProtKB">
        <authorList>
            <consortium name="EnsemblPlants"/>
        </authorList>
    </citation>
    <scope>IDENTIFICATION</scope>
</reference>